<reference evidence="8" key="1">
    <citation type="submission" date="2017-04" db="EMBL/GenBank/DDBJ databases">
        <authorList>
            <person name="Varghese N."/>
            <person name="Submissions S."/>
        </authorList>
    </citation>
    <scope>NUCLEOTIDE SEQUENCE [LARGE SCALE GENOMIC DNA]</scope>
    <source>
        <strain evidence="8">B4P</strain>
    </source>
</reference>
<keyword evidence="8" id="KW-1185">Reference proteome</keyword>
<proteinExistence type="inferred from homology"/>
<dbReference type="InterPro" id="IPR017871">
    <property type="entry name" value="ABC_transporter-like_CS"/>
</dbReference>
<dbReference type="SUPFAM" id="SSF52540">
    <property type="entry name" value="P-loop containing nucleoside triphosphate hydrolases"/>
    <property type="match status" value="1"/>
</dbReference>
<evidence type="ECO:0000256" key="1">
    <source>
        <dbReference type="ARBA" id="ARBA00005417"/>
    </source>
</evidence>
<dbReference type="PROSITE" id="PS50893">
    <property type="entry name" value="ABC_TRANSPORTER_2"/>
    <property type="match status" value="1"/>
</dbReference>
<dbReference type="Pfam" id="PF00005">
    <property type="entry name" value="ABC_tran"/>
    <property type="match status" value="1"/>
</dbReference>
<dbReference type="GO" id="GO:0015807">
    <property type="term" value="P:L-amino acid transport"/>
    <property type="evidence" value="ECO:0007669"/>
    <property type="project" value="TreeGrafter"/>
</dbReference>
<dbReference type="OrthoDB" id="9806149at2"/>
<dbReference type="RefSeq" id="WP_085422199.1">
    <property type="nucleotide sequence ID" value="NZ_FXAF01000006.1"/>
</dbReference>
<dbReference type="InterPro" id="IPR052156">
    <property type="entry name" value="BCAA_Transport_ATP-bd_LivF"/>
</dbReference>
<dbReference type="GO" id="GO:0015658">
    <property type="term" value="F:branched-chain amino acid transmembrane transporter activity"/>
    <property type="evidence" value="ECO:0007669"/>
    <property type="project" value="TreeGrafter"/>
</dbReference>
<evidence type="ECO:0000256" key="2">
    <source>
        <dbReference type="ARBA" id="ARBA00022448"/>
    </source>
</evidence>
<protein>
    <submittedName>
        <fullName evidence="7">Branched-chain amino acid transport system ATP-binding protein</fullName>
    </submittedName>
</protein>
<keyword evidence="3" id="KW-0547">Nucleotide-binding</keyword>
<keyword evidence="5" id="KW-0029">Amino-acid transport</keyword>
<dbReference type="InterPro" id="IPR027417">
    <property type="entry name" value="P-loop_NTPase"/>
</dbReference>
<dbReference type="EMBL" id="FXAF01000006">
    <property type="protein sequence ID" value="SMF41678.1"/>
    <property type="molecule type" value="Genomic_DNA"/>
</dbReference>
<evidence type="ECO:0000256" key="3">
    <source>
        <dbReference type="ARBA" id="ARBA00022741"/>
    </source>
</evidence>
<keyword evidence="4 7" id="KW-0067">ATP-binding</keyword>
<feature type="domain" description="ABC transporter" evidence="6">
    <location>
        <begin position="6"/>
        <end position="238"/>
    </location>
</feature>
<accession>A0A1X7EWM3</accession>
<dbReference type="InterPro" id="IPR003593">
    <property type="entry name" value="AAA+_ATPase"/>
</dbReference>
<dbReference type="InterPro" id="IPR003439">
    <property type="entry name" value="ABC_transporter-like_ATP-bd"/>
</dbReference>
<evidence type="ECO:0000259" key="6">
    <source>
        <dbReference type="PROSITE" id="PS50893"/>
    </source>
</evidence>
<dbReference type="STRING" id="464029.SAMN02982989_1942"/>
<comment type="similarity">
    <text evidence="1">Belongs to the ABC transporter superfamily.</text>
</comment>
<dbReference type="Proteomes" id="UP000192903">
    <property type="component" value="Unassembled WGS sequence"/>
</dbReference>
<dbReference type="PANTHER" id="PTHR43820:SF4">
    <property type="entry name" value="HIGH-AFFINITY BRANCHED-CHAIN AMINO ACID TRANSPORT ATP-BINDING PROTEIN LIVF"/>
    <property type="match status" value="1"/>
</dbReference>
<evidence type="ECO:0000256" key="5">
    <source>
        <dbReference type="ARBA" id="ARBA00022970"/>
    </source>
</evidence>
<evidence type="ECO:0000256" key="4">
    <source>
        <dbReference type="ARBA" id="ARBA00022840"/>
    </source>
</evidence>
<gene>
    <name evidence="7" type="ORF">SAMN02982989_1942</name>
</gene>
<dbReference type="CDD" id="cd03224">
    <property type="entry name" value="ABC_TM1139_LivF_branched"/>
    <property type="match status" value="1"/>
</dbReference>
<dbReference type="PANTHER" id="PTHR43820">
    <property type="entry name" value="HIGH-AFFINITY BRANCHED-CHAIN AMINO ACID TRANSPORT ATP-BINDING PROTEIN LIVF"/>
    <property type="match status" value="1"/>
</dbReference>
<dbReference type="Gene3D" id="3.40.50.300">
    <property type="entry name" value="P-loop containing nucleotide triphosphate hydrolases"/>
    <property type="match status" value="1"/>
</dbReference>
<name>A0A1X7EWM3_9HYPH</name>
<evidence type="ECO:0000313" key="8">
    <source>
        <dbReference type="Proteomes" id="UP000192903"/>
    </source>
</evidence>
<organism evidence="7 8">
    <name type="scientific">Xaviernesmea oryzae</name>
    <dbReference type="NCBI Taxonomy" id="464029"/>
    <lineage>
        <taxon>Bacteria</taxon>
        <taxon>Pseudomonadati</taxon>
        <taxon>Pseudomonadota</taxon>
        <taxon>Alphaproteobacteria</taxon>
        <taxon>Hyphomicrobiales</taxon>
        <taxon>Rhizobiaceae</taxon>
        <taxon>Rhizobium/Agrobacterium group</taxon>
        <taxon>Xaviernesmea</taxon>
    </lineage>
</organism>
<dbReference type="AlphaFoldDB" id="A0A1X7EWM3"/>
<keyword evidence="2" id="KW-0813">Transport</keyword>
<dbReference type="PROSITE" id="PS00211">
    <property type="entry name" value="ABC_TRANSPORTER_1"/>
    <property type="match status" value="1"/>
</dbReference>
<dbReference type="GO" id="GO:0016887">
    <property type="term" value="F:ATP hydrolysis activity"/>
    <property type="evidence" value="ECO:0007669"/>
    <property type="project" value="InterPro"/>
</dbReference>
<dbReference type="GO" id="GO:0005524">
    <property type="term" value="F:ATP binding"/>
    <property type="evidence" value="ECO:0007669"/>
    <property type="project" value="UniProtKB-KW"/>
</dbReference>
<dbReference type="SMART" id="SM00382">
    <property type="entry name" value="AAA"/>
    <property type="match status" value="1"/>
</dbReference>
<sequence length="243" mass="25489">MSPLLLEVRDVIAGYRPDLPILHGVSLHVGTAEMVTVIGPNGAGKSTLVKAIAGLVPISAGSVAVEGTEVTNLLTHKLATASIAYVPQTANVFTSLTIDENLKLGASTLSKADAGRRIAKAYEDFPALTQYRGQKAKVLSGGQRQMLAVARALLTEPRLLMLDEPSAGLSPLMVSEVFSRLKTLIATGVSILMVEQNVKAALAISDRTYVLAEGRNRIDGDSAKLAGDTEVAAIYLGAGGRKR</sequence>
<evidence type="ECO:0000313" key="7">
    <source>
        <dbReference type="EMBL" id="SMF41678.1"/>
    </source>
</evidence>